<evidence type="ECO:0000313" key="1">
    <source>
        <dbReference type="EMBL" id="BBU35287.1"/>
    </source>
</evidence>
<evidence type="ECO:0000313" key="2">
    <source>
        <dbReference type="Proteomes" id="UP000509249"/>
    </source>
</evidence>
<dbReference type="Proteomes" id="UP000509249">
    <property type="component" value="Chromosome"/>
</dbReference>
<proteinExistence type="predicted"/>
<sequence length="97" mass="11370">MSYQLINNFINLLLDYGWHVQNADSSDLFYISGSEMVWNLINDDLYRTNTLVFFVIGDLGELSKKLKDIIYVTDNKGNRIIFKKDNLSDQINFIRNL</sequence>
<organism evidence="1 2">
    <name type="scientific">Veillonella nakazawae</name>
    <dbReference type="NCBI Taxonomy" id="2682456"/>
    <lineage>
        <taxon>Bacteria</taxon>
        <taxon>Bacillati</taxon>
        <taxon>Bacillota</taxon>
        <taxon>Negativicutes</taxon>
        <taxon>Veillonellales</taxon>
        <taxon>Veillonellaceae</taxon>
        <taxon>Veillonella</taxon>
    </lineage>
</organism>
<accession>A0ABM7HE39</accession>
<reference evidence="1 2" key="1">
    <citation type="journal article" date="2020" name="Int. J. Syst. Evol. Microbiol.">
        <title>Veillonella nakazawae sp. nov., an anaerobic gram-negative coccus isolated from the oral cavity of Japanese children.</title>
        <authorList>
            <person name="Mashima I."/>
            <person name="Theodorea C.F."/>
            <person name="Djais A.A."/>
            <person name="Kunihiro T."/>
            <person name="Kawamura Y."/>
            <person name="Otomo M."/>
            <person name="Saitoh M."/>
            <person name="Tamai R."/>
            <person name="Kiyoura Y."/>
        </authorList>
    </citation>
    <scope>NUCLEOTIDE SEQUENCE [LARGE SCALE GENOMIC DNA]</scope>
    <source>
        <strain evidence="1 2">T1-7</strain>
    </source>
</reference>
<name>A0ABM7HE39_9FIRM</name>
<gene>
    <name evidence="1" type="ORF">VEIT17_17330</name>
</gene>
<dbReference type="EMBL" id="AP022321">
    <property type="protein sequence ID" value="BBU35287.1"/>
    <property type="molecule type" value="Genomic_DNA"/>
</dbReference>
<keyword evidence="2" id="KW-1185">Reference proteome</keyword>
<protein>
    <submittedName>
        <fullName evidence="1">Uncharacterized protein</fullName>
    </submittedName>
</protein>
<dbReference type="RefSeq" id="WP_178885731.1">
    <property type="nucleotide sequence ID" value="NZ_AP022321.1"/>
</dbReference>